<dbReference type="CDD" id="cd15482">
    <property type="entry name" value="Sialidase_non-viral"/>
    <property type="match status" value="1"/>
</dbReference>
<dbReference type="PANTHER" id="PTHR10628:SF30">
    <property type="entry name" value="EXO-ALPHA-SIALIDASE"/>
    <property type="match status" value="1"/>
</dbReference>
<feature type="region of interest" description="Disordered" evidence="2">
    <location>
        <begin position="69"/>
        <end position="91"/>
    </location>
</feature>
<dbReference type="PRINTS" id="PR01803">
    <property type="entry name" value="TCSIALIDASE"/>
</dbReference>
<dbReference type="InterPro" id="IPR026856">
    <property type="entry name" value="Sialidase_fam"/>
</dbReference>
<dbReference type="GO" id="GO:0005737">
    <property type="term" value="C:cytoplasm"/>
    <property type="evidence" value="ECO:0007669"/>
    <property type="project" value="TreeGrafter"/>
</dbReference>
<dbReference type="InterPro" id="IPR055239">
    <property type="entry name" value="TS_C"/>
</dbReference>
<evidence type="ECO:0000259" key="6">
    <source>
        <dbReference type="Pfam" id="PF22925"/>
    </source>
</evidence>
<dbReference type="InterPro" id="IPR013320">
    <property type="entry name" value="ConA-like_dom_sf"/>
</dbReference>
<dbReference type="Pfam" id="PF13859">
    <property type="entry name" value="BNR_3"/>
    <property type="match status" value="1"/>
</dbReference>
<dbReference type="InterPro" id="IPR036278">
    <property type="entry name" value="Sialidase_sf"/>
</dbReference>
<feature type="signal peptide" evidence="4">
    <location>
        <begin position="1"/>
        <end position="25"/>
    </location>
</feature>
<dbReference type="GO" id="GO:0006689">
    <property type="term" value="P:ganglioside catabolic process"/>
    <property type="evidence" value="ECO:0007669"/>
    <property type="project" value="TreeGrafter"/>
</dbReference>
<feature type="domain" description="Sialidase" evidence="5">
    <location>
        <begin position="95"/>
        <end position="414"/>
    </location>
</feature>
<keyword evidence="3" id="KW-1133">Transmembrane helix</keyword>
<dbReference type="PANTHER" id="PTHR10628">
    <property type="entry name" value="SIALIDASE"/>
    <property type="match status" value="1"/>
</dbReference>
<evidence type="ECO:0000259" key="5">
    <source>
        <dbReference type="Pfam" id="PF13859"/>
    </source>
</evidence>
<sequence length="760" mass="83120">MSRRVFISAVLLLLVVMMCCGGAAAQGENAAATAPASGSPLKNAVEKWKSNSGDGQELQMVDLFVPQTTPVLPKGQTSSGTQGTTETKRDSFVSPSLVSAGGVIAAFSEGHIKAQYTADGNLSKPILSDVVVGYLDAKWDWSALVGEVNKSTWKARIVLNSTDGKTNNCVSGLLNPAAATKGNKVFLLAGSFDVLQKSGNEWKQENLGLKVVVGEVTKPTSSEPTGRIEWGQINSPLNESIMTAHKGELKDFIASGGSGVLMEDGTLVFPLMAVKEPKDVFSLLIYSTDNGRTWALSKGVSPAKCYNPRVTEWEGSLLMIVDCKNGHRVYESRDMGTTWKEAVGKLLGVWTKSQSKAIWDVSLHVDALITATIEKRKVMLYTQRGYFSGAKEAAAFHFSYTDNNRSFSVGHIAMDNPLYLWVTDNNRTFSLGPVATDTAAKWEFASNLLYSNGNLHLLQRRGILERSGISLSRLTKELSKIKSVLSNWVRNDIFFSTLSIPTTGLVAVLSDAANDDTWNDEYRCLNARVKNAKKVKDGLKLTEPNSGVLWPVNDWGHDVRHVFLRHDFTLVASVTIEGSPSKNTPLLTAMLANTESKHTVGLSYTTDKKWETAFKDKTTTQSGSWEPKKEYQAALMLQGKKASVYIDGQLLREEEVPLTAEKTLDFVYFCFGACHRKEVGHKTPVTLKNVFLYNRPLNSTEMQAIKDRSPFPTRGPVKQVEGGAERRHIPQIEGVQANAFAGSGLLSLLFLLGLWVFAAA</sequence>
<dbReference type="GO" id="GO:0016020">
    <property type="term" value="C:membrane"/>
    <property type="evidence" value="ECO:0007669"/>
    <property type="project" value="TreeGrafter"/>
</dbReference>
<feature type="domain" description="Trans-sialidase C-terminal" evidence="6">
    <location>
        <begin position="501"/>
        <end position="699"/>
    </location>
</feature>
<dbReference type="AlphaFoldDB" id="K2NX11"/>
<dbReference type="GO" id="GO:0009313">
    <property type="term" value="P:oligosaccharide catabolic process"/>
    <property type="evidence" value="ECO:0007669"/>
    <property type="project" value="TreeGrafter"/>
</dbReference>
<dbReference type="Pfam" id="PF22925">
    <property type="entry name" value="TS_C"/>
    <property type="match status" value="1"/>
</dbReference>
<evidence type="ECO:0000256" key="1">
    <source>
        <dbReference type="ARBA" id="ARBA00022737"/>
    </source>
</evidence>
<keyword evidence="8" id="KW-1185">Reference proteome</keyword>
<dbReference type="InterPro" id="IPR011040">
    <property type="entry name" value="Sialidase"/>
</dbReference>
<organism evidence="7 8">
    <name type="scientific">Trypanosoma cruzi marinkellei</name>
    <dbReference type="NCBI Taxonomy" id="85056"/>
    <lineage>
        <taxon>Eukaryota</taxon>
        <taxon>Discoba</taxon>
        <taxon>Euglenozoa</taxon>
        <taxon>Kinetoplastea</taxon>
        <taxon>Metakinetoplastina</taxon>
        <taxon>Trypanosomatida</taxon>
        <taxon>Trypanosomatidae</taxon>
        <taxon>Trypanosoma</taxon>
        <taxon>Schizotrypanum</taxon>
    </lineage>
</organism>
<dbReference type="Gene3D" id="2.120.10.10">
    <property type="match status" value="2"/>
</dbReference>
<dbReference type="Gene3D" id="2.60.120.200">
    <property type="match status" value="1"/>
</dbReference>
<evidence type="ECO:0000313" key="8">
    <source>
        <dbReference type="Proteomes" id="UP000007350"/>
    </source>
</evidence>
<keyword evidence="4" id="KW-0732">Signal</keyword>
<feature type="chain" id="PRO_5003862498" evidence="4">
    <location>
        <begin position="26"/>
        <end position="760"/>
    </location>
</feature>
<keyword evidence="3" id="KW-0812">Transmembrane</keyword>
<feature type="transmembrane region" description="Helical" evidence="3">
    <location>
        <begin position="739"/>
        <end position="758"/>
    </location>
</feature>
<evidence type="ECO:0000256" key="3">
    <source>
        <dbReference type="SAM" id="Phobius"/>
    </source>
</evidence>
<gene>
    <name evidence="7" type="ORF">MOQ_002685</name>
</gene>
<accession>K2NX11</accession>
<proteinExistence type="predicted"/>
<dbReference type="GO" id="GO:0004308">
    <property type="term" value="F:exo-alpha-sialidase activity"/>
    <property type="evidence" value="ECO:0007669"/>
    <property type="project" value="InterPro"/>
</dbReference>
<dbReference type="EMBL" id="AHKC01009228">
    <property type="protein sequence ID" value="EKF33447.1"/>
    <property type="molecule type" value="Genomic_DNA"/>
</dbReference>
<evidence type="ECO:0000256" key="4">
    <source>
        <dbReference type="SAM" id="SignalP"/>
    </source>
</evidence>
<keyword evidence="1" id="KW-0677">Repeat</keyword>
<comment type="caution">
    <text evidence="7">The sequence shown here is derived from an EMBL/GenBank/DDBJ whole genome shotgun (WGS) entry which is preliminary data.</text>
</comment>
<evidence type="ECO:0000256" key="2">
    <source>
        <dbReference type="SAM" id="MobiDB-lite"/>
    </source>
</evidence>
<dbReference type="SUPFAM" id="SSF50939">
    <property type="entry name" value="Sialidases"/>
    <property type="match status" value="1"/>
</dbReference>
<reference evidence="7 8" key="1">
    <citation type="journal article" date="2012" name="BMC Genomics">
        <title>Comparative genomic analysis of human infective Trypanosoma cruzi lineages with the bat-restricted subspecies T. cruzi marinkellei.</title>
        <authorList>
            <person name="Franzen O."/>
            <person name="Talavera-Lopez C."/>
            <person name="Ochaya S."/>
            <person name="Butler C.E."/>
            <person name="Messenger L.A."/>
            <person name="Lewis M.D."/>
            <person name="Llewellyn M.S."/>
            <person name="Marinkelle C.J."/>
            <person name="Tyler K.M."/>
            <person name="Miles M.A."/>
            <person name="Andersson B."/>
        </authorList>
    </citation>
    <scope>NUCLEOTIDE SEQUENCE [LARGE SCALE GENOMIC DNA]</scope>
    <source>
        <strain evidence="7 8">B7</strain>
    </source>
</reference>
<dbReference type="SUPFAM" id="SSF49899">
    <property type="entry name" value="Concanavalin A-like lectins/glucanases"/>
    <property type="match status" value="1"/>
</dbReference>
<dbReference type="Proteomes" id="UP000007350">
    <property type="component" value="Unassembled WGS sequence"/>
</dbReference>
<dbReference type="OrthoDB" id="251046at2759"/>
<dbReference type="InterPro" id="IPR008377">
    <property type="entry name" value="Sialidase_trypan"/>
</dbReference>
<keyword evidence="3" id="KW-0472">Membrane</keyword>
<evidence type="ECO:0000313" key="7">
    <source>
        <dbReference type="EMBL" id="EKF33447.1"/>
    </source>
</evidence>
<name>K2NX11_TRYCR</name>
<protein>
    <submittedName>
        <fullName evidence="7">Trans-sialidase, putative</fullName>
    </submittedName>
</protein>
<feature type="compositionally biased region" description="Low complexity" evidence="2">
    <location>
        <begin position="75"/>
        <end position="85"/>
    </location>
</feature>